<evidence type="ECO:0000313" key="11">
    <source>
        <dbReference type="EMBL" id="JAI63740.1"/>
    </source>
</evidence>
<dbReference type="Pfam" id="PF00060">
    <property type="entry name" value="Lig_chan"/>
    <property type="match status" value="1"/>
</dbReference>
<evidence type="ECO:0000256" key="3">
    <source>
        <dbReference type="ARBA" id="ARBA00022475"/>
    </source>
</evidence>
<sequence>MERRSEYKPKTTAASTYFTPSSSQTLHFTPITFPPHSTPLHKTKQYNSTLRHLHSLAGARTRHTQPVRVLHGMWWTFAVILIYTYTGTLIAFLTVPRLTSLINSLEELANQKNVLWTYRAKTAHETLFATAEPPSTYNKIGQLLKDRPDLLVHTDDEGISAVLRGDTAFIKEKSWLDFAMERDYLATKQCRMAQVNQLFFSAGFGWALQERSIFLQLFNNDIS</sequence>
<evidence type="ECO:0000256" key="5">
    <source>
        <dbReference type="ARBA" id="ARBA00022989"/>
    </source>
</evidence>
<dbReference type="GO" id="GO:0015276">
    <property type="term" value="F:ligand-gated monoatomic ion channel activity"/>
    <property type="evidence" value="ECO:0007669"/>
    <property type="project" value="InterPro"/>
</dbReference>
<evidence type="ECO:0000256" key="6">
    <source>
        <dbReference type="ARBA" id="ARBA00023136"/>
    </source>
</evidence>
<evidence type="ECO:0000256" key="8">
    <source>
        <dbReference type="ARBA" id="ARBA00023180"/>
    </source>
</evidence>
<feature type="domain" description="Ionotropic glutamate receptor C-terminal" evidence="10">
    <location>
        <begin position="65"/>
        <end position="192"/>
    </location>
</feature>
<keyword evidence="7" id="KW-0675">Receptor</keyword>
<keyword evidence="6 9" id="KW-0472">Membrane</keyword>
<feature type="transmembrane region" description="Helical" evidence="9">
    <location>
        <begin position="72"/>
        <end position="95"/>
    </location>
</feature>
<evidence type="ECO:0000256" key="1">
    <source>
        <dbReference type="ARBA" id="ARBA00004651"/>
    </source>
</evidence>
<keyword evidence="5 9" id="KW-1133">Transmembrane helix</keyword>
<reference evidence="11" key="1">
    <citation type="submission" date="2015-09" db="EMBL/GenBank/DDBJ databases">
        <title>Scylla olivacea transcriptome.</title>
        <authorList>
            <person name="Ikhwanuddin M."/>
        </authorList>
    </citation>
    <scope>NUCLEOTIDE SEQUENCE</scope>
</reference>
<evidence type="ECO:0000256" key="9">
    <source>
        <dbReference type="SAM" id="Phobius"/>
    </source>
</evidence>
<dbReference type="PANTHER" id="PTHR42643">
    <property type="entry name" value="IONOTROPIC RECEPTOR 20A-RELATED"/>
    <property type="match status" value="1"/>
</dbReference>
<dbReference type="InterPro" id="IPR001320">
    <property type="entry name" value="Iontro_rcpt_C"/>
</dbReference>
<name>A0A0P4WI95_SCYOL</name>
<evidence type="ECO:0000256" key="4">
    <source>
        <dbReference type="ARBA" id="ARBA00022692"/>
    </source>
</evidence>
<dbReference type="InterPro" id="IPR052192">
    <property type="entry name" value="Insect_Ionotropic_Sensory_Rcpt"/>
</dbReference>
<dbReference type="SUPFAM" id="SSF53850">
    <property type="entry name" value="Periplasmic binding protein-like II"/>
    <property type="match status" value="1"/>
</dbReference>
<dbReference type="EMBL" id="GDRN01071173">
    <property type="protein sequence ID" value="JAI63740.1"/>
    <property type="molecule type" value="Transcribed_RNA"/>
</dbReference>
<dbReference type="AlphaFoldDB" id="A0A0P4WI95"/>
<organism evidence="11">
    <name type="scientific">Scylla olivacea</name>
    <name type="common">Orange mud crab</name>
    <name type="synonym">Cancer olivacea</name>
    <dbReference type="NCBI Taxonomy" id="85551"/>
    <lineage>
        <taxon>Eukaryota</taxon>
        <taxon>Metazoa</taxon>
        <taxon>Ecdysozoa</taxon>
        <taxon>Arthropoda</taxon>
        <taxon>Crustacea</taxon>
        <taxon>Multicrustacea</taxon>
        <taxon>Malacostraca</taxon>
        <taxon>Eumalacostraca</taxon>
        <taxon>Eucarida</taxon>
        <taxon>Decapoda</taxon>
        <taxon>Pleocyemata</taxon>
        <taxon>Brachyura</taxon>
        <taxon>Eubrachyura</taxon>
        <taxon>Portunoidea</taxon>
        <taxon>Portunidae</taxon>
        <taxon>Portuninae</taxon>
        <taxon>Scylla</taxon>
    </lineage>
</organism>
<protein>
    <recommendedName>
        <fullName evidence="10">Ionotropic glutamate receptor C-terminal domain-containing protein</fullName>
    </recommendedName>
</protein>
<dbReference type="GO" id="GO:0050906">
    <property type="term" value="P:detection of stimulus involved in sensory perception"/>
    <property type="evidence" value="ECO:0007669"/>
    <property type="project" value="UniProtKB-ARBA"/>
</dbReference>
<keyword evidence="4 9" id="KW-0812">Transmembrane</keyword>
<evidence type="ECO:0000256" key="2">
    <source>
        <dbReference type="ARBA" id="ARBA00008685"/>
    </source>
</evidence>
<accession>A0A0P4WI95</accession>
<evidence type="ECO:0000259" key="10">
    <source>
        <dbReference type="Pfam" id="PF00060"/>
    </source>
</evidence>
<keyword evidence="3" id="KW-1003">Cell membrane</keyword>
<dbReference type="GO" id="GO:0005886">
    <property type="term" value="C:plasma membrane"/>
    <property type="evidence" value="ECO:0007669"/>
    <property type="project" value="UniProtKB-SubCell"/>
</dbReference>
<comment type="similarity">
    <text evidence="2">Belongs to the glutamate-gated ion channel (TC 1.A.10.1) family.</text>
</comment>
<evidence type="ECO:0000256" key="7">
    <source>
        <dbReference type="ARBA" id="ARBA00023170"/>
    </source>
</evidence>
<dbReference type="Gene3D" id="3.40.190.10">
    <property type="entry name" value="Periplasmic binding protein-like II"/>
    <property type="match status" value="1"/>
</dbReference>
<comment type="subcellular location">
    <subcellularLocation>
        <location evidence="1">Cell membrane</location>
        <topology evidence="1">Multi-pass membrane protein</topology>
    </subcellularLocation>
</comment>
<dbReference type="PANTHER" id="PTHR42643:SF24">
    <property type="entry name" value="IONOTROPIC RECEPTOR 60A"/>
    <property type="match status" value="1"/>
</dbReference>
<proteinExistence type="inferred from homology"/>
<keyword evidence="8" id="KW-0325">Glycoprotein</keyword>